<comment type="caution">
    <text evidence="1">The sequence shown here is derived from an EMBL/GenBank/DDBJ whole genome shotgun (WGS) entry which is preliminary data.</text>
</comment>
<organism evidence="1 2">
    <name type="scientific">Algoriphagus aquaeductus</name>
    <dbReference type="NCBI Taxonomy" id="475299"/>
    <lineage>
        <taxon>Bacteria</taxon>
        <taxon>Pseudomonadati</taxon>
        <taxon>Bacteroidota</taxon>
        <taxon>Cytophagia</taxon>
        <taxon>Cytophagales</taxon>
        <taxon>Cyclobacteriaceae</taxon>
        <taxon>Algoriphagus</taxon>
    </lineage>
</organism>
<dbReference type="InterPro" id="IPR015946">
    <property type="entry name" value="KH_dom-like_a/b"/>
</dbReference>
<gene>
    <name evidence="1" type="ORF">CLV31_109111</name>
</gene>
<dbReference type="PANTHER" id="PTHR39624">
    <property type="entry name" value="PROTEIN INVOLVED IN RIMO-MEDIATED BETA-METHYLTHIOLATION OF RIBOSOMAL PROTEIN S12 YCAO"/>
    <property type="match status" value="1"/>
</dbReference>
<dbReference type="Gene3D" id="3.30.300.20">
    <property type="match status" value="1"/>
</dbReference>
<keyword evidence="2" id="KW-1185">Reference proteome</keyword>
<dbReference type="InterPro" id="IPR036102">
    <property type="entry name" value="OsmC/Ohrsf"/>
</dbReference>
<dbReference type="SUPFAM" id="SSF82784">
    <property type="entry name" value="OsmC-like"/>
    <property type="match status" value="1"/>
</dbReference>
<evidence type="ECO:0000313" key="1">
    <source>
        <dbReference type="EMBL" id="PZV82250.1"/>
    </source>
</evidence>
<name>A0A326RRQ1_9BACT</name>
<dbReference type="PANTHER" id="PTHR39624:SF2">
    <property type="entry name" value="OSMC-LIKE PROTEIN"/>
    <property type="match status" value="1"/>
</dbReference>
<accession>A0A326RRQ1</accession>
<dbReference type="InterPro" id="IPR003718">
    <property type="entry name" value="OsmC/Ohr_fam"/>
</dbReference>
<dbReference type="EMBL" id="QKTX01000009">
    <property type="protein sequence ID" value="PZV82250.1"/>
    <property type="molecule type" value="Genomic_DNA"/>
</dbReference>
<sequence>MDKITASIKKELYKIEIHSSSGNVLIADEPETVGGKNQGFSPNELLASSLAACTSATLRMYADRKGWDLQEVKMEVHLEVNREGKRTEIYRKIELIGNLDQAQRDRMLAIANSCPVHKILSGSISIQTELKEN</sequence>
<dbReference type="RefSeq" id="WP_111393390.1">
    <property type="nucleotide sequence ID" value="NZ_QKTX01000009.1"/>
</dbReference>
<dbReference type="Proteomes" id="UP000248917">
    <property type="component" value="Unassembled WGS sequence"/>
</dbReference>
<dbReference type="Pfam" id="PF02566">
    <property type="entry name" value="OsmC"/>
    <property type="match status" value="1"/>
</dbReference>
<reference evidence="1 2" key="1">
    <citation type="submission" date="2018-06" db="EMBL/GenBank/DDBJ databases">
        <title>Genomic Encyclopedia of Archaeal and Bacterial Type Strains, Phase II (KMG-II): from individual species to whole genera.</title>
        <authorList>
            <person name="Goeker M."/>
        </authorList>
    </citation>
    <scope>NUCLEOTIDE SEQUENCE [LARGE SCALE GENOMIC DNA]</scope>
    <source>
        <strain evidence="1 2">T4</strain>
    </source>
</reference>
<evidence type="ECO:0000313" key="2">
    <source>
        <dbReference type="Proteomes" id="UP000248917"/>
    </source>
</evidence>
<proteinExistence type="predicted"/>
<dbReference type="AlphaFoldDB" id="A0A326RRQ1"/>
<dbReference type="OrthoDB" id="9791538at2"/>
<protein>
    <submittedName>
        <fullName evidence="1">Putative redox protein</fullName>
    </submittedName>
</protein>